<dbReference type="KEGG" id="pchm:VFPPC_15713"/>
<accession>A0A179FR75</accession>
<dbReference type="EMBL" id="LSBJ02000003">
    <property type="protein sequence ID" value="OAQ67641.1"/>
    <property type="molecule type" value="Genomic_DNA"/>
</dbReference>
<gene>
    <name evidence="1" type="ORF">VFPPC_15713</name>
</gene>
<dbReference type="AlphaFoldDB" id="A0A179FR75"/>
<comment type="caution">
    <text evidence="1">The sequence shown here is derived from an EMBL/GenBank/DDBJ whole genome shotgun (WGS) entry which is preliminary data.</text>
</comment>
<protein>
    <submittedName>
        <fullName evidence="1">Uncharacterized protein</fullName>
    </submittedName>
</protein>
<dbReference type="RefSeq" id="XP_018144491.1">
    <property type="nucleotide sequence ID" value="XM_018293466.1"/>
</dbReference>
<dbReference type="Proteomes" id="UP000078397">
    <property type="component" value="Unassembled WGS sequence"/>
</dbReference>
<sequence>MDIAPTFRPDAWPNDGRQTNCRFTSHSLCQTDTTRCHLAHNAQLGCSCVCAIDISYTAPDPLHVALPSMAECSVSGTREI</sequence>
<evidence type="ECO:0000313" key="2">
    <source>
        <dbReference type="Proteomes" id="UP000078397"/>
    </source>
</evidence>
<keyword evidence="2" id="KW-1185">Reference proteome</keyword>
<dbReference type="GeneID" id="28857460"/>
<reference evidence="1 2" key="1">
    <citation type="journal article" date="2016" name="PLoS Pathog.">
        <title>Biosynthesis of antibiotic leucinostatins in bio-control fungus Purpureocillium lilacinum and their inhibition on phytophthora revealed by genome mining.</title>
        <authorList>
            <person name="Wang G."/>
            <person name="Liu Z."/>
            <person name="Lin R."/>
            <person name="Li E."/>
            <person name="Mao Z."/>
            <person name="Ling J."/>
            <person name="Yang Y."/>
            <person name="Yin W.B."/>
            <person name="Xie B."/>
        </authorList>
    </citation>
    <scope>NUCLEOTIDE SEQUENCE [LARGE SCALE GENOMIC DNA]</scope>
    <source>
        <strain evidence="1">170</strain>
    </source>
</reference>
<evidence type="ECO:0000313" key="1">
    <source>
        <dbReference type="EMBL" id="OAQ67641.1"/>
    </source>
</evidence>
<proteinExistence type="predicted"/>
<name>A0A179FR75_METCM</name>
<organism evidence="1 2">
    <name type="scientific">Pochonia chlamydosporia 170</name>
    <dbReference type="NCBI Taxonomy" id="1380566"/>
    <lineage>
        <taxon>Eukaryota</taxon>
        <taxon>Fungi</taxon>
        <taxon>Dikarya</taxon>
        <taxon>Ascomycota</taxon>
        <taxon>Pezizomycotina</taxon>
        <taxon>Sordariomycetes</taxon>
        <taxon>Hypocreomycetidae</taxon>
        <taxon>Hypocreales</taxon>
        <taxon>Clavicipitaceae</taxon>
        <taxon>Pochonia</taxon>
    </lineage>
</organism>